<reference evidence="6 7" key="1">
    <citation type="submission" date="2018-08" db="EMBL/GenBank/DDBJ databases">
        <title>Sphingobium sp. EO9.</title>
        <authorList>
            <person name="Park Y."/>
            <person name="Kim K.H."/>
            <person name="Jeon C.O."/>
        </authorList>
    </citation>
    <scope>NUCLEOTIDE SEQUENCE [LARGE SCALE GENOMIC DNA]</scope>
    <source>
        <strain evidence="6 7">EO9</strain>
    </source>
</reference>
<dbReference type="Proteomes" id="UP000283469">
    <property type="component" value="Unassembled WGS sequence"/>
</dbReference>
<sequence>MLEPDCLEAFVAVVEEQHFVSAADRLGCTQSVVSKRLQRLEDQLGGRLLSRGQRSRIALTREGTQFLPLARQLLAELRATERHGQKILQGEAGRLRVGFVFSAIMTGLMPQLVSHLRAHLPDVDIAAEAMESPQQIAAIADGRMDIGFIRPRPSYPVGASIWAIHSEAVLLAVADTSPLADRGDIGCAQLRDYRFIIPQFHEQVGLIDVIGAIARIGQFPLPDVIPTADFITSIGLAAAGMGVAPVPASLAALDLPNIRYLGISDYDALLDLVLVEAADLPMPVRTAVKAWRERAIDLSPPARNPIAGPT</sequence>
<dbReference type="EMBL" id="QVRA01000001">
    <property type="protein sequence ID" value="RJG57916.1"/>
    <property type="molecule type" value="Genomic_DNA"/>
</dbReference>
<evidence type="ECO:0000256" key="4">
    <source>
        <dbReference type="ARBA" id="ARBA00023163"/>
    </source>
</evidence>
<dbReference type="SUPFAM" id="SSF46785">
    <property type="entry name" value="Winged helix' DNA-binding domain"/>
    <property type="match status" value="1"/>
</dbReference>
<dbReference type="InterPro" id="IPR005119">
    <property type="entry name" value="LysR_subst-bd"/>
</dbReference>
<dbReference type="RefSeq" id="WP_119743637.1">
    <property type="nucleotide sequence ID" value="NZ_QVRA01000001.1"/>
</dbReference>
<dbReference type="SUPFAM" id="SSF53850">
    <property type="entry name" value="Periplasmic binding protein-like II"/>
    <property type="match status" value="1"/>
</dbReference>
<evidence type="ECO:0000256" key="2">
    <source>
        <dbReference type="ARBA" id="ARBA00023015"/>
    </source>
</evidence>
<evidence type="ECO:0000313" key="7">
    <source>
        <dbReference type="Proteomes" id="UP000283469"/>
    </source>
</evidence>
<proteinExistence type="inferred from homology"/>
<protein>
    <submittedName>
        <fullName evidence="6">LysR family transcriptional regulator</fullName>
    </submittedName>
</protein>
<keyword evidence="3" id="KW-0238">DNA-binding</keyword>
<keyword evidence="7" id="KW-1185">Reference proteome</keyword>
<feature type="domain" description="HTH lysR-type" evidence="5">
    <location>
        <begin position="2"/>
        <end position="60"/>
    </location>
</feature>
<keyword evidence="2" id="KW-0805">Transcription regulation</keyword>
<keyword evidence="4" id="KW-0804">Transcription</keyword>
<dbReference type="GO" id="GO:0032993">
    <property type="term" value="C:protein-DNA complex"/>
    <property type="evidence" value="ECO:0007669"/>
    <property type="project" value="TreeGrafter"/>
</dbReference>
<name>A0A418YYI1_9SPHN</name>
<comment type="caution">
    <text evidence="6">The sequence shown here is derived from an EMBL/GenBank/DDBJ whole genome shotgun (WGS) entry which is preliminary data.</text>
</comment>
<evidence type="ECO:0000313" key="6">
    <source>
        <dbReference type="EMBL" id="RJG57916.1"/>
    </source>
</evidence>
<evidence type="ECO:0000259" key="5">
    <source>
        <dbReference type="PROSITE" id="PS50931"/>
    </source>
</evidence>
<gene>
    <name evidence="6" type="ORF">D0Z70_01530</name>
</gene>
<dbReference type="PRINTS" id="PR00039">
    <property type="entry name" value="HTHLYSR"/>
</dbReference>
<dbReference type="OrthoDB" id="3252676at2"/>
<dbReference type="PANTHER" id="PTHR30346">
    <property type="entry name" value="TRANSCRIPTIONAL DUAL REGULATOR HCAR-RELATED"/>
    <property type="match status" value="1"/>
</dbReference>
<dbReference type="Pfam" id="PF00126">
    <property type="entry name" value="HTH_1"/>
    <property type="match status" value="1"/>
</dbReference>
<dbReference type="AlphaFoldDB" id="A0A418YYI1"/>
<evidence type="ECO:0000256" key="1">
    <source>
        <dbReference type="ARBA" id="ARBA00009437"/>
    </source>
</evidence>
<dbReference type="CDD" id="cd08414">
    <property type="entry name" value="PBP2_LTTR_aromatics_like"/>
    <property type="match status" value="1"/>
</dbReference>
<dbReference type="InterPro" id="IPR036390">
    <property type="entry name" value="WH_DNA-bd_sf"/>
</dbReference>
<accession>A0A418YYI1</accession>
<evidence type="ECO:0000256" key="3">
    <source>
        <dbReference type="ARBA" id="ARBA00023125"/>
    </source>
</evidence>
<dbReference type="Gene3D" id="1.10.10.10">
    <property type="entry name" value="Winged helix-like DNA-binding domain superfamily/Winged helix DNA-binding domain"/>
    <property type="match status" value="1"/>
</dbReference>
<dbReference type="InterPro" id="IPR036388">
    <property type="entry name" value="WH-like_DNA-bd_sf"/>
</dbReference>
<dbReference type="PROSITE" id="PS50931">
    <property type="entry name" value="HTH_LYSR"/>
    <property type="match status" value="1"/>
</dbReference>
<organism evidence="6 7">
    <name type="scientific">Sphingobium terrigena</name>
    <dbReference type="NCBI Taxonomy" id="2304063"/>
    <lineage>
        <taxon>Bacteria</taxon>
        <taxon>Pseudomonadati</taxon>
        <taxon>Pseudomonadota</taxon>
        <taxon>Alphaproteobacteria</taxon>
        <taxon>Sphingomonadales</taxon>
        <taxon>Sphingomonadaceae</taxon>
        <taxon>Sphingobium</taxon>
    </lineage>
</organism>
<dbReference type="Pfam" id="PF03466">
    <property type="entry name" value="LysR_substrate"/>
    <property type="match status" value="1"/>
</dbReference>
<dbReference type="GO" id="GO:0003700">
    <property type="term" value="F:DNA-binding transcription factor activity"/>
    <property type="evidence" value="ECO:0007669"/>
    <property type="project" value="InterPro"/>
</dbReference>
<dbReference type="GO" id="GO:0003677">
    <property type="term" value="F:DNA binding"/>
    <property type="evidence" value="ECO:0007669"/>
    <property type="project" value="UniProtKB-KW"/>
</dbReference>
<dbReference type="Gene3D" id="3.40.190.10">
    <property type="entry name" value="Periplasmic binding protein-like II"/>
    <property type="match status" value="2"/>
</dbReference>
<comment type="similarity">
    <text evidence="1">Belongs to the LysR transcriptional regulatory family.</text>
</comment>
<dbReference type="FunFam" id="1.10.10.10:FF:000001">
    <property type="entry name" value="LysR family transcriptional regulator"/>
    <property type="match status" value="1"/>
</dbReference>
<dbReference type="InterPro" id="IPR000847">
    <property type="entry name" value="LysR_HTH_N"/>
</dbReference>
<dbReference type="PANTHER" id="PTHR30346:SF17">
    <property type="entry name" value="LYSR FAMILY TRANSCRIPTIONAL REGULATOR"/>
    <property type="match status" value="1"/>
</dbReference>